<dbReference type="InterPro" id="IPR000713">
    <property type="entry name" value="Mur_ligase_N"/>
</dbReference>
<keyword evidence="7 12" id="KW-0436">Ligase</keyword>
<keyword evidence="7" id="KW-0067">ATP-binding</keyword>
<feature type="binding site" evidence="7">
    <location>
        <position position="207"/>
    </location>
    <ligand>
        <name>UDP-N-acetyl-alpha-D-muramoyl-L-alanyl-D-glutamate</name>
        <dbReference type="ChEBI" id="CHEBI:83900"/>
    </ligand>
</feature>
<gene>
    <name evidence="7" type="primary">murE</name>
    <name evidence="12" type="ORF">ACFFFR_00285</name>
</gene>
<feature type="domain" description="Mur ligase N-terminal catalytic" evidence="9">
    <location>
        <begin position="47"/>
        <end position="120"/>
    </location>
</feature>
<evidence type="ECO:0000256" key="6">
    <source>
        <dbReference type="ARBA" id="ARBA00023316"/>
    </source>
</evidence>
<dbReference type="NCBIfam" id="NF001126">
    <property type="entry name" value="PRK00139.1-4"/>
    <property type="match status" value="1"/>
</dbReference>
<feature type="binding site" evidence="7">
    <location>
        <position position="52"/>
    </location>
    <ligand>
        <name>UDP-N-acetyl-alpha-D-muramoyl-L-alanyl-D-glutamate</name>
        <dbReference type="ChEBI" id="CHEBI:83900"/>
    </ligand>
</feature>
<evidence type="ECO:0000313" key="12">
    <source>
        <dbReference type="EMBL" id="MFC0580828.1"/>
    </source>
</evidence>
<keyword evidence="13" id="KW-1185">Reference proteome</keyword>
<dbReference type="InterPro" id="IPR005761">
    <property type="entry name" value="UDP-N-AcMur-Glu-dNH2Pim_ligase"/>
</dbReference>
<keyword evidence="7" id="KW-0963">Cytoplasm</keyword>
<dbReference type="EMBL" id="JBHLUB010000001">
    <property type="protein sequence ID" value="MFC0580828.1"/>
    <property type="molecule type" value="Genomic_DNA"/>
</dbReference>
<comment type="PTM">
    <text evidence="7">Carboxylation is probably crucial for Mg(2+) binding and, consequently, for the gamma-phosphate positioning of ATP.</text>
</comment>
<comment type="caution">
    <text evidence="12">The sequence shown here is derived from an EMBL/GenBank/DDBJ whole genome shotgun (WGS) entry which is preliminary data.</text>
</comment>
<keyword evidence="5 7" id="KW-0131">Cell cycle</keyword>
<comment type="pathway">
    <text evidence="7 8">Cell wall biogenesis; peptidoglycan biosynthesis.</text>
</comment>
<dbReference type="InterPro" id="IPR035911">
    <property type="entry name" value="MurE/MurF_N"/>
</dbReference>
<keyword evidence="7" id="KW-0460">Magnesium</keyword>
<dbReference type="InterPro" id="IPR036565">
    <property type="entry name" value="Mur-like_cat_sf"/>
</dbReference>
<feature type="binding site" evidence="7">
    <location>
        <position position="54"/>
    </location>
    <ligand>
        <name>UDP-N-acetyl-alpha-D-muramoyl-L-alanyl-D-glutamate</name>
        <dbReference type="ChEBI" id="CHEBI:83900"/>
    </ligand>
</feature>
<feature type="modified residue" description="N6-carboxylysine" evidence="7">
    <location>
        <position position="247"/>
    </location>
</feature>
<comment type="subcellular location">
    <subcellularLocation>
        <location evidence="7 8">Cytoplasm</location>
    </subcellularLocation>
</comment>
<evidence type="ECO:0000256" key="8">
    <source>
        <dbReference type="RuleBase" id="RU004135"/>
    </source>
</evidence>
<feature type="binding site" evidence="7">
    <location>
        <begin position="180"/>
        <end position="181"/>
    </location>
    <ligand>
        <name>UDP-N-acetyl-alpha-D-muramoyl-L-alanyl-D-glutamate</name>
        <dbReference type="ChEBI" id="CHEBI:83900"/>
    </ligand>
</feature>
<dbReference type="SUPFAM" id="SSF53623">
    <property type="entry name" value="MurD-like peptide ligases, catalytic domain"/>
    <property type="match status" value="1"/>
</dbReference>
<evidence type="ECO:0000256" key="1">
    <source>
        <dbReference type="ARBA" id="ARBA00005898"/>
    </source>
</evidence>
<evidence type="ECO:0000256" key="5">
    <source>
        <dbReference type="ARBA" id="ARBA00023306"/>
    </source>
</evidence>
<dbReference type="Pfam" id="PF02875">
    <property type="entry name" value="Mur_ligase_C"/>
    <property type="match status" value="1"/>
</dbReference>
<comment type="similarity">
    <text evidence="1 7">Belongs to the MurCDEF family. MurE subfamily.</text>
</comment>
<dbReference type="SUPFAM" id="SSF63418">
    <property type="entry name" value="MurE/MurF N-terminal domain"/>
    <property type="match status" value="1"/>
</dbReference>
<evidence type="ECO:0000259" key="9">
    <source>
        <dbReference type="Pfam" id="PF01225"/>
    </source>
</evidence>
<comment type="caution">
    <text evidence="7">Lacks conserved residue(s) required for the propagation of feature annotation.</text>
</comment>
<evidence type="ECO:0000313" key="13">
    <source>
        <dbReference type="Proteomes" id="UP001589862"/>
    </source>
</evidence>
<evidence type="ECO:0000256" key="4">
    <source>
        <dbReference type="ARBA" id="ARBA00022984"/>
    </source>
</evidence>
<feature type="domain" description="Mur ligase central" evidence="11">
    <location>
        <begin position="136"/>
        <end position="341"/>
    </location>
</feature>
<keyword evidence="6 7" id="KW-0961">Cell wall biogenesis/degradation</keyword>
<organism evidence="12 13">
    <name type="scientific">Micrococcoides hystricis</name>
    <dbReference type="NCBI Taxonomy" id="1572761"/>
    <lineage>
        <taxon>Bacteria</taxon>
        <taxon>Bacillati</taxon>
        <taxon>Actinomycetota</taxon>
        <taxon>Actinomycetes</taxon>
        <taxon>Micrococcales</taxon>
        <taxon>Micrococcaceae</taxon>
        <taxon>Micrococcoides</taxon>
    </lineage>
</organism>
<evidence type="ECO:0000256" key="2">
    <source>
        <dbReference type="ARBA" id="ARBA00022618"/>
    </source>
</evidence>
<keyword evidence="4 7" id="KW-0573">Peptidoglycan synthesis</keyword>
<dbReference type="Pfam" id="PF08245">
    <property type="entry name" value="Mur_ligase_M"/>
    <property type="match status" value="1"/>
</dbReference>
<dbReference type="InterPro" id="IPR013221">
    <property type="entry name" value="Mur_ligase_cen"/>
</dbReference>
<dbReference type="HAMAP" id="MF_00208">
    <property type="entry name" value="MurE"/>
    <property type="match status" value="1"/>
</dbReference>
<evidence type="ECO:0000259" key="11">
    <source>
        <dbReference type="Pfam" id="PF08245"/>
    </source>
</evidence>
<name>A0ABV6P6R3_9MICC</name>
<dbReference type="PANTHER" id="PTHR23135:SF4">
    <property type="entry name" value="UDP-N-ACETYLMURAMOYL-L-ALANYL-D-GLUTAMATE--2,6-DIAMINOPIMELATE LIGASE MURE HOMOLOG, CHLOROPLASTIC"/>
    <property type="match status" value="1"/>
</dbReference>
<sequence>MTRLSPAQQAEANFRPNTPVPTPLVDVAAAVGLEPADVHPSGMNTQVTGVSLNTKTVLPDDLYLALPGAKQHGAAYGSQAIAAGAAAILTDPAGADLLRGVEVPVLSVQRPRQYVGAVAELIYRDESVRDIKLFGVTGTNGKTTTSYFIDAVLTQLGLTSALVGTIETRLGAETIPSSLTTPEATQLHALFAKLAQTGGQSGVMEVSSHAISYQRISGLHFAVAGFTNLTQDHLDLHGSMADYFDTKAELFSSQRCDTAVILTDGGEQGYGHKMAAAVSAKLVRLCTDGTDPEADWSVTEVTPDGLGHAFTLQHKDGTRIQTSTGLPGEFNIANAALAAVMVLSADLSALGITRQELVEVLSGGRPFDTAVPGRMEVITQEPAGVVDFAHNPDAMIRTLSALKEASAGKLILVFGATGERDTSKRAIMGAIAAEYADVIIVSDDDPHGEEPAGIRAQVMAGAKDWIREHDADRTLLEISPRQDAIKHAAELADRHDTIVLAGRGHETAMDVAGTVVPIDDRDELRHAVALAQKQARAR</sequence>
<reference evidence="12 13" key="1">
    <citation type="submission" date="2024-09" db="EMBL/GenBank/DDBJ databases">
        <authorList>
            <person name="Sun Q."/>
            <person name="Mori K."/>
        </authorList>
    </citation>
    <scope>NUCLEOTIDE SEQUENCE [LARGE SCALE GENOMIC DNA]</scope>
    <source>
        <strain evidence="12 13">NCAIM B.02604</strain>
    </source>
</reference>
<dbReference type="GO" id="GO:0008765">
    <property type="term" value="F:UDP-N-acetylmuramoylalanyl-D-glutamate-2,6-diaminopimelate ligase activity"/>
    <property type="evidence" value="ECO:0007669"/>
    <property type="project" value="UniProtKB-EC"/>
</dbReference>
<dbReference type="InterPro" id="IPR004101">
    <property type="entry name" value="Mur_ligase_C"/>
</dbReference>
<dbReference type="Proteomes" id="UP001589862">
    <property type="component" value="Unassembled WGS sequence"/>
</dbReference>
<keyword evidence="3 7" id="KW-0133">Cell shape</keyword>
<keyword evidence="7" id="KW-0547">Nucleotide-binding</keyword>
<comment type="cofactor">
    <cofactor evidence="7">
        <name>Mg(2+)</name>
        <dbReference type="ChEBI" id="CHEBI:18420"/>
    </cofactor>
</comment>
<dbReference type="EC" id="6.3.2.-" evidence="7"/>
<dbReference type="Gene3D" id="3.90.190.20">
    <property type="entry name" value="Mur ligase, C-terminal domain"/>
    <property type="match status" value="1"/>
</dbReference>
<comment type="function">
    <text evidence="7">Catalyzes the addition of an amino acid to the nucleotide precursor UDP-N-acetylmuramoyl-L-alanyl-D-glutamate (UMAG) in the biosynthesis of bacterial cell-wall peptidoglycan.</text>
</comment>
<dbReference type="Gene3D" id="3.40.1390.10">
    <property type="entry name" value="MurE/MurF, N-terminal domain"/>
    <property type="match status" value="1"/>
</dbReference>
<dbReference type="PANTHER" id="PTHR23135">
    <property type="entry name" value="MUR LIGASE FAMILY MEMBER"/>
    <property type="match status" value="1"/>
</dbReference>
<evidence type="ECO:0000259" key="10">
    <source>
        <dbReference type="Pfam" id="PF02875"/>
    </source>
</evidence>
<feature type="binding site" evidence="7">
    <location>
        <position position="215"/>
    </location>
    <ligand>
        <name>UDP-N-acetyl-alpha-D-muramoyl-L-alanyl-D-glutamate</name>
        <dbReference type="ChEBI" id="CHEBI:83900"/>
    </ligand>
</feature>
<dbReference type="Pfam" id="PF01225">
    <property type="entry name" value="Mur_ligase"/>
    <property type="match status" value="1"/>
</dbReference>
<keyword evidence="2 7" id="KW-0132">Cell division</keyword>
<feature type="domain" description="Mur ligase C-terminal" evidence="10">
    <location>
        <begin position="373"/>
        <end position="504"/>
    </location>
</feature>
<dbReference type="NCBIfam" id="TIGR01085">
    <property type="entry name" value="murE"/>
    <property type="match status" value="1"/>
</dbReference>
<evidence type="ECO:0000256" key="3">
    <source>
        <dbReference type="ARBA" id="ARBA00022960"/>
    </source>
</evidence>
<accession>A0ABV6P6R3</accession>
<feature type="binding site" evidence="7">
    <location>
        <begin position="138"/>
        <end position="144"/>
    </location>
    <ligand>
        <name>ATP</name>
        <dbReference type="ChEBI" id="CHEBI:30616"/>
    </ligand>
</feature>
<protein>
    <recommendedName>
        <fullName evidence="7">UDP-N-acetylmuramyl-tripeptide synthetase</fullName>
        <ecNumber evidence="7">6.3.2.-</ecNumber>
    </recommendedName>
    <alternativeName>
        <fullName evidence="7">UDP-MurNAc-tripeptide synthetase</fullName>
    </alternativeName>
</protein>
<proteinExistence type="inferred from homology"/>
<dbReference type="SUPFAM" id="SSF53244">
    <property type="entry name" value="MurD-like peptide ligases, peptide-binding domain"/>
    <property type="match status" value="1"/>
</dbReference>
<dbReference type="RefSeq" id="WP_377457172.1">
    <property type="nucleotide sequence ID" value="NZ_JBHLUB010000001.1"/>
</dbReference>
<dbReference type="Gene3D" id="3.40.1190.10">
    <property type="entry name" value="Mur-like, catalytic domain"/>
    <property type="match status" value="1"/>
</dbReference>
<evidence type="ECO:0000256" key="7">
    <source>
        <dbReference type="HAMAP-Rule" id="MF_00208"/>
    </source>
</evidence>
<dbReference type="InterPro" id="IPR036615">
    <property type="entry name" value="Mur_ligase_C_dom_sf"/>
</dbReference>